<sequence>MARPFAGVASHGLATCKGAVGYSQGPLQRGDRLRPRSPARGQLDSAKATPATSDRQWPTHEGRLQWPGLSARALAACAWAATAAQKGQEGLGQSICEKDDRTLLNLENFEDCPCV</sequence>
<protein>
    <submittedName>
        <fullName evidence="2">Uncharacterized protein</fullName>
    </submittedName>
</protein>
<dbReference type="Proteomes" id="UP000287651">
    <property type="component" value="Unassembled WGS sequence"/>
</dbReference>
<evidence type="ECO:0000313" key="3">
    <source>
        <dbReference type="Proteomes" id="UP000287651"/>
    </source>
</evidence>
<proteinExistence type="predicted"/>
<name>A0A426YWV4_ENSVE</name>
<feature type="region of interest" description="Disordered" evidence="1">
    <location>
        <begin position="18"/>
        <end position="61"/>
    </location>
</feature>
<accession>A0A426YWV4</accession>
<organism evidence="2 3">
    <name type="scientific">Ensete ventricosum</name>
    <name type="common">Abyssinian banana</name>
    <name type="synonym">Musa ensete</name>
    <dbReference type="NCBI Taxonomy" id="4639"/>
    <lineage>
        <taxon>Eukaryota</taxon>
        <taxon>Viridiplantae</taxon>
        <taxon>Streptophyta</taxon>
        <taxon>Embryophyta</taxon>
        <taxon>Tracheophyta</taxon>
        <taxon>Spermatophyta</taxon>
        <taxon>Magnoliopsida</taxon>
        <taxon>Liliopsida</taxon>
        <taxon>Zingiberales</taxon>
        <taxon>Musaceae</taxon>
        <taxon>Ensete</taxon>
    </lineage>
</organism>
<gene>
    <name evidence="2" type="ORF">B296_00013592</name>
</gene>
<dbReference type="AlphaFoldDB" id="A0A426YWV4"/>
<reference evidence="2 3" key="1">
    <citation type="journal article" date="2014" name="Agronomy (Basel)">
        <title>A Draft Genome Sequence for Ensete ventricosum, the Drought-Tolerant Tree Against Hunger.</title>
        <authorList>
            <person name="Harrison J."/>
            <person name="Moore K.A."/>
            <person name="Paszkiewicz K."/>
            <person name="Jones T."/>
            <person name="Grant M."/>
            <person name="Ambacheew D."/>
            <person name="Muzemil S."/>
            <person name="Studholme D.J."/>
        </authorList>
    </citation>
    <scope>NUCLEOTIDE SEQUENCE [LARGE SCALE GENOMIC DNA]</scope>
</reference>
<evidence type="ECO:0000256" key="1">
    <source>
        <dbReference type="SAM" id="MobiDB-lite"/>
    </source>
</evidence>
<comment type="caution">
    <text evidence="2">The sequence shown here is derived from an EMBL/GenBank/DDBJ whole genome shotgun (WGS) entry which is preliminary data.</text>
</comment>
<dbReference type="EMBL" id="AMZH03009732">
    <property type="protein sequence ID" value="RRT56212.1"/>
    <property type="molecule type" value="Genomic_DNA"/>
</dbReference>
<evidence type="ECO:0000313" key="2">
    <source>
        <dbReference type="EMBL" id="RRT56212.1"/>
    </source>
</evidence>